<sequence>MCFHTHWQSLIIKEKEKQIKSSLFSCDFVIFFSFYNLVIMGNCMDRCREGEVEEGKTEVRENAKESFRLDGDEDGHGEMKVKIVLTRHELDMFLLQMNKNDDGNLMMTKDVMVELEKMIIKASSSFSSSPSWEPSLESIMECPEVQEMDR</sequence>
<dbReference type="AlphaFoldDB" id="A0A816J2B4"/>
<keyword evidence="1" id="KW-0812">Transmembrane</keyword>
<name>A0A816J2B4_BRANA</name>
<evidence type="ECO:0000313" key="2">
    <source>
        <dbReference type="EMBL" id="CAF1720950.1"/>
    </source>
</evidence>
<dbReference type="OrthoDB" id="690994at2759"/>
<keyword evidence="1" id="KW-1133">Transmembrane helix</keyword>
<protein>
    <submittedName>
        <fullName evidence="2">(rape) hypothetical protein</fullName>
    </submittedName>
</protein>
<gene>
    <name evidence="2" type="ORF">DARMORV10_C09P17280.1</name>
</gene>
<evidence type="ECO:0000256" key="1">
    <source>
        <dbReference type="SAM" id="Phobius"/>
    </source>
</evidence>
<accession>A0A816J2B4</accession>
<keyword evidence="1" id="KW-0472">Membrane</keyword>
<dbReference type="PANTHER" id="PTHR35704:SF5">
    <property type="entry name" value="(RAPE) HYPOTHETICAL PROTEIN"/>
    <property type="match status" value="1"/>
</dbReference>
<reference evidence="2" key="1">
    <citation type="submission" date="2021-01" db="EMBL/GenBank/DDBJ databases">
        <authorList>
            <consortium name="Genoscope - CEA"/>
            <person name="William W."/>
        </authorList>
    </citation>
    <scope>NUCLEOTIDE SEQUENCE</scope>
</reference>
<dbReference type="Proteomes" id="UP001295469">
    <property type="component" value="Chromosome C09"/>
</dbReference>
<feature type="transmembrane region" description="Helical" evidence="1">
    <location>
        <begin position="21"/>
        <end position="39"/>
    </location>
</feature>
<proteinExistence type="predicted"/>
<dbReference type="EMBL" id="HG994373">
    <property type="protein sequence ID" value="CAF1720950.1"/>
    <property type="molecule type" value="Genomic_DNA"/>
</dbReference>
<dbReference type="PANTHER" id="PTHR35704">
    <property type="entry name" value="OS02G0254600 PROTEIN"/>
    <property type="match status" value="1"/>
</dbReference>
<organism evidence="2">
    <name type="scientific">Brassica napus</name>
    <name type="common">Rape</name>
    <dbReference type="NCBI Taxonomy" id="3708"/>
    <lineage>
        <taxon>Eukaryota</taxon>
        <taxon>Viridiplantae</taxon>
        <taxon>Streptophyta</taxon>
        <taxon>Embryophyta</taxon>
        <taxon>Tracheophyta</taxon>
        <taxon>Spermatophyta</taxon>
        <taxon>Magnoliopsida</taxon>
        <taxon>eudicotyledons</taxon>
        <taxon>Gunneridae</taxon>
        <taxon>Pentapetalae</taxon>
        <taxon>rosids</taxon>
        <taxon>malvids</taxon>
        <taxon>Brassicales</taxon>
        <taxon>Brassicaceae</taxon>
        <taxon>Brassiceae</taxon>
        <taxon>Brassica</taxon>
    </lineage>
</organism>